<dbReference type="Proteomes" id="UP001567538">
    <property type="component" value="Unassembled WGS sequence"/>
</dbReference>
<comment type="caution">
    <text evidence="2">The sequence shown here is derived from an EMBL/GenBank/DDBJ whole genome shotgun (WGS) entry which is preliminary data.</text>
</comment>
<keyword evidence="1" id="KW-0812">Transmembrane</keyword>
<evidence type="ECO:0000256" key="1">
    <source>
        <dbReference type="SAM" id="Phobius"/>
    </source>
</evidence>
<keyword evidence="1" id="KW-1133">Transmembrane helix</keyword>
<accession>A0ABD1I036</accession>
<feature type="transmembrane region" description="Helical" evidence="1">
    <location>
        <begin position="6"/>
        <end position="26"/>
    </location>
</feature>
<reference evidence="2 3" key="1">
    <citation type="submission" date="2024-06" db="EMBL/GenBank/DDBJ databases">
        <title>A chromosome level genome sequence of Diviner's sage (Salvia divinorum).</title>
        <authorList>
            <person name="Ford S.A."/>
            <person name="Ro D.-K."/>
            <person name="Ness R.W."/>
            <person name="Phillips M.A."/>
        </authorList>
    </citation>
    <scope>NUCLEOTIDE SEQUENCE [LARGE SCALE GENOMIC DNA]</scope>
    <source>
        <strain evidence="2">SAF-2024a</strain>
        <tissue evidence="2">Leaf</tissue>
    </source>
</reference>
<name>A0ABD1I036_SALDI</name>
<dbReference type="EMBL" id="JBEAFC010000003">
    <property type="protein sequence ID" value="KAL1562086.1"/>
    <property type="molecule type" value="Genomic_DNA"/>
</dbReference>
<keyword evidence="3" id="KW-1185">Reference proteome</keyword>
<gene>
    <name evidence="2" type="ORF">AAHA92_04704</name>
</gene>
<dbReference type="AlphaFoldDB" id="A0ABD1I036"/>
<sequence>MDGICAYHLPILTLALPGINLTLLLFQCNLGVVWTSLAACCKKDGAGKKVQELHFLDCDYTAHELD</sequence>
<protein>
    <submittedName>
        <fullName evidence="2">Uncharacterized protein</fullName>
    </submittedName>
</protein>
<keyword evidence="1" id="KW-0472">Membrane</keyword>
<proteinExistence type="predicted"/>
<evidence type="ECO:0000313" key="3">
    <source>
        <dbReference type="Proteomes" id="UP001567538"/>
    </source>
</evidence>
<organism evidence="2 3">
    <name type="scientific">Salvia divinorum</name>
    <name type="common">Maria pastora</name>
    <name type="synonym">Diviner's sage</name>
    <dbReference type="NCBI Taxonomy" id="28513"/>
    <lineage>
        <taxon>Eukaryota</taxon>
        <taxon>Viridiplantae</taxon>
        <taxon>Streptophyta</taxon>
        <taxon>Embryophyta</taxon>
        <taxon>Tracheophyta</taxon>
        <taxon>Spermatophyta</taxon>
        <taxon>Magnoliopsida</taxon>
        <taxon>eudicotyledons</taxon>
        <taxon>Gunneridae</taxon>
        <taxon>Pentapetalae</taxon>
        <taxon>asterids</taxon>
        <taxon>lamiids</taxon>
        <taxon>Lamiales</taxon>
        <taxon>Lamiaceae</taxon>
        <taxon>Nepetoideae</taxon>
        <taxon>Mentheae</taxon>
        <taxon>Salviinae</taxon>
        <taxon>Salvia</taxon>
        <taxon>Salvia subgen. Calosphace</taxon>
    </lineage>
</organism>
<evidence type="ECO:0000313" key="2">
    <source>
        <dbReference type="EMBL" id="KAL1562086.1"/>
    </source>
</evidence>